<dbReference type="PANTHER" id="PTHR44051">
    <property type="entry name" value="GLUTATHIONE S-TRANSFERASE-RELATED"/>
    <property type="match status" value="1"/>
</dbReference>
<evidence type="ECO:0000256" key="1">
    <source>
        <dbReference type="ARBA" id="ARBA00007409"/>
    </source>
</evidence>
<dbReference type="Gene3D" id="1.20.1050.10">
    <property type="match status" value="1"/>
</dbReference>
<dbReference type="PROSITE" id="PS50404">
    <property type="entry name" value="GST_NTER"/>
    <property type="match status" value="1"/>
</dbReference>
<feature type="domain" description="GST N-terminal" evidence="4">
    <location>
        <begin position="1"/>
        <end position="80"/>
    </location>
</feature>
<name>A0AAJ1BIW3_9GAMM</name>
<dbReference type="InterPro" id="IPR040079">
    <property type="entry name" value="Glutathione_S-Trfase"/>
</dbReference>
<keyword evidence="2" id="KW-0808">Transferase</keyword>
<sequence>MLTLFGSPNTRTVRALWTLEETALPYEYRRLDLRGGECRQGEYLAINPNGKVPALQDDDLILLETNAICYYIAKAAQSPLLPECPKTQAKLMQWSDFALSELEVAPWGLIKNERIYPDELKLEMAQLKQTMDWEGMRAQQILLKGISSSGYLLESGFSLADIHNCVALMMHFKVGLQVMPELMDYLKRCIDRPAIGRMVEMGEIAPISL</sequence>
<evidence type="ECO:0000256" key="2">
    <source>
        <dbReference type="ARBA" id="ARBA00022679"/>
    </source>
</evidence>
<evidence type="ECO:0000313" key="5">
    <source>
        <dbReference type="EMBL" id="MCH4295630.1"/>
    </source>
</evidence>
<dbReference type="SUPFAM" id="SSF52833">
    <property type="entry name" value="Thioredoxin-like"/>
    <property type="match status" value="1"/>
</dbReference>
<dbReference type="RefSeq" id="WP_240591810.1">
    <property type="nucleotide sequence ID" value="NZ_JAKUDL010000005.1"/>
</dbReference>
<comment type="similarity">
    <text evidence="1 3">Belongs to the GST superfamily.</text>
</comment>
<dbReference type="Pfam" id="PF02798">
    <property type="entry name" value="GST_N"/>
    <property type="match status" value="1"/>
</dbReference>
<dbReference type="GO" id="GO:0016740">
    <property type="term" value="F:transferase activity"/>
    <property type="evidence" value="ECO:0007669"/>
    <property type="project" value="UniProtKB-KW"/>
</dbReference>
<evidence type="ECO:0000313" key="6">
    <source>
        <dbReference type="Proteomes" id="UP001297581"/>
    </source>
</evidence>
<dbReference type="InterPro" id="IPR036249">
    <property type="entry name" value="Thioredoxin-like_sf"/>
</dbReference>
<dbReference type="SUPFAM" id="SSF47616">
    <property type="entry name" value="GST C-terminal domain-like"/>
    <property type="match status" value="1"/>
</dbReference>
<protein>
    <submittedName>
        <fullName evidence="5">Glutathione S-transferase family protein</fullName>
    </submittedName>
</protein>
<gene>
    <name evidence="5" type="ORF">MJ923_15080</name>
</gene>
<dbReference type="AlphaFoldDB" id="A0AAJ1BIW3"/>
<dbReference type="SFLD" id="SFLDG01150">
    <property type="entry name" value="Main.1:_Beta-like"/>
    <property type="match status" value="1"/>
</dbReference>
<dbReference type="FunFam" id="3.40.30.10:FF:000039">
    <property type="entry name" value="Glutathione S-transferase domain"/>
    <property type="match status" value="1"/>
</dbReference>
<dbReference type="SFLD" id="SFLDS00019">
    <property type="entry name" value="Glutathione_Transferase_(cytos"/>
    <property type="match status" value="1"/>
</dbReference>
<dbReference type="InterPro" id="IPR004045">
    <property type="entry name" value="Glutathione_S-Trfase_N"/>
</dbReference>
<dbReference type="InterPro" id="IPR036282">
    <property type="entry name" value="Glutathione-S-Trfase_C_sf"/>
</dbReference>
<dbReference type="EMBL" id="JAKUDL010000005">
    <property type="protein sequence ID" value="MCH4295630.1"/>
    <property type="molecule type" value="Genomic_DNA"/>
</dbReference>
<dbReference type="SFLD" id="SFLDG00358">
    <property type="entry name" value="Main_(cytGST)"/>
    <property type="match status" value="1"/>
</dbReference>
<reference evidence="5 6" key="1">
    <citation type="submission" date="2022-02" db="EMBL/GenBank/DDBJ databases">
        <title>The genome sequence of Shewanella sp. 3B26.</title>
        <authorList>
            <person name="Du J."/>
        </authorList>
    </citation>
    <scope>NUCLEOTIDE SEQUENCE [LARGE SCALE GENOMIC DNA]</scope>
    <source>
        <strain evidence="5 6">3B26</strain>
    </source>
</reference>
<evidence type="ECO:0000259" key="4">
    <source>
        <dbReference type="PROSITE" id="PS50404"/>
    </source>
</evidence>
<dbReference type="Pfam" id="PF00043">
    <property type="entry name" value="GST_C"/>
    <property type="match status" value="1"/>
</dbReference>
<dbReference type="PANTHER" id="PTHR44051:SF8">
    <property type="entry name" value="GLUTATHIONE S-TRANSFERASE GSTA"/>
    <property type="match status" value="1"/>
</dbReference>
<proteinExistence type="inferred from homology"/>
<accession>A0AAJ1BIW3</accession>
<dbReference type="CDD" id="cd03046">
    <property type="entry name" value="GST_N_GTT1_like"/>
    <property type="match status" value="1"/>
</dbReference>
<keyword evidence="6" id="KW-1185">Reference proteome</keyword>
<organism evidence="5 6">
    <name type="scientific">Shewanella zhuhaiensis</name>
    <dbReference type="NCBI Taxonomy" id="2919576"/>
    <lineage>
        <taxon>Bacteria</taxon>
        <taxon>Pseudomonadati</taxon>
        <taxon>Pseudomonadota</taxon>
        <taxon>Gammaproteobacteria</taxon>
        <taxon>Alteromonadales</taxon>
        <taxon>Shewanellaceae</taxon>
        <taxon>Shewanella</taxon>
    </lineage>
</organism>
<comment type="caution">
    <text evidence="5">The sequence shown here is derived from an EMBL/GenBank/DDBJ whole genome shotgun (WGS) entry which is preliminary data.</text>
</comment>
<dbReference type="Proteomes" id="UP001297581">
    <property type="component" value="Unassembled WGS sequence"/>
</dbReference>
<dbReference type="InterPro" id="IPR004046">
    <property type="entry name" value="GST_C"/>
</dbReference>
<evidence type="ECO:0000256" key="3">
    <source>
        <dbReference type="RuleBase" id="RU003494"/>
    </source>
</evidence>
<dbReference type="Gene3D" id="3.40.30.10">
    <property type="entry name" value="Glutaredoxin"/>
    <property type="match status" value="1"/>
</dbReference>